<dbReference type="PANTHER" id="PTHR24221:SF654">
    <property type="entry name" value="ATP-BINDING CASSETTE SUB-FAMILY B MEMBER 6"/>
    <property type="match status" value="1"/>
</dbReference>
<dbReference type="AlphaFoldDB" id="A0A0J6FRA9"/>
<evidence type="ECO:0000256" key="4">
    <source>
        <dbReference type="ARBA" id="ARBA00022692"/>
    </source>
</evidence>
<feature type="transmembrane region" description="Helical" evidence="10">
    <location>
        <begin position="75"/>
        <end position="96"/>
    </location>
</feature>
<dbReference type="PROSITE" id="PS50929">
    <property type="entry name" value="ABC_TM1F"/>
    <property type="match status" value="1"/>
</dbReference>
<dbReference type="PANTHER" id="PTHR24221">
    <property type="entry name" value="ATP-BINDING CASSETTE SUB-FAMILY B"/>
    <property type="match status" value="1"/>
</dbReference>
<keyword evidence="3" id="KW-1003">Cell membrane</keyword>
<reference evidence="13" key="1">
    <citation type="submission" date="2015-06" db="EMBL/GenBank/DDBJ databases">
        <authorList>
            <person name="Liu B."/>
            <person name="Wang J."/>
            <person name="Zhu Y."/>
            <person name="Liu G."/>
            <person name="Chen Q."/>
            <person name="Zheng C."/>
            <person name="Che J."/>
            <person name="Ge C."/>
            <person name="Shi H."/>
            <person name="Pan Z."/>
            <person name="Liu X."/>
        </authorList>
    </citation>
    <scope>NUCLEOTIDE SEQUENCE [LARGE SCALE GENOMIC DNA]</scope>
    <source>
        <strain evidence="13">DSM 16346</strain>
    </source>
</reference>
<dbReference type="EMBL" id="LELK01000004">
    <property type="protein sequence ID" value="KMM36867.1"/>
    <property type="molecule type" value="Genomic_DNA"/>
</dbReference>
<dbReference type="FunFam" id="3.40.50.300:FF:000299">
    <property type="entry name" value="ABC transporter ATP-binding protein/permease"/>
    <property type="match status" value="1"/>
</dbReference>
<comment type="subcellular location">
    <subcellularLocation>
        <location evidence="1">Cell membrane</location>
        <topology evidence="1">Multi-pass membrane protein</topology>
    </subcellularLocation>
</comment>
<feature type="domain" description="ABC transmembrane type-1" evidence="12">
    <location>
        <begin position="21"/>
        <end position="321"/>
    </location>
</feature>
<keyword evidence="14" id="KW-1185">Reference proteome</keyword>
<evidence type="ECO:0000259" key="11">
    <source>
        <dbReference type="PROSITE" id="PS50893"/>
    </source>
</evidence>
<evidence type="ECO:0000256" key="1">
    <source>
        <dbReference type="ARBA" id="ARBA00004651"/>
    </source>
</evidence>
<evidence type="ECO:0000256" key="7">
    <source>
        <dbReference type="ARBA" id="ARBA00022840"/>
    </source>
</evidence>
<dbReference type="SMART" id="SM00382">
    <property type="entry name" value="AAA"/>
    <property type="match status" value="1"/>
</dbReference>
<dbReference type="InterPro" id="IPR003439">
    <property type="entry name" value="ABC_transporter-like_ATP-bd"/>
</dbReference>
<feature type="transmembrane region" description="Helical" evidence="10">
    <location>
        <begin position="267"/>
        <end position="285"/>
    </location>
</feature>
<evidence type="ECO:0000256" key="8">
    <source>
        <dbReference type="ARBA" id="ARBA00022989"/>
    </source>
</evidence>
<dbReference type="Gene3D" id="1.20.1560.10">
    <property type="entry name" value="ABC transporter type 1, transmembrane domain"/>
    <property type="match status" value="1"/>
</dbReference>
<dbReference type="InterPro" id="IPR027417">
    <property type="entry name" value="P-loop_NTPase"/>
</dbReference>
<dbReference type="InterPro" id="IPR003593">
    <property type="entry name" value="AAA+_ATPase"/>
</dbReference>
<dbReference type="SUPFAM" id="SSF52540">
    <property type="entry name" value="P-loop containing nucleoside triphosphate hydrolases"/>
    <property type="match status" value="1"/>
</dbReference>
<dbReference type="InterPro" id="IPR039421">
    <property type="entry name" value="Type_1_exporter"/>
</dbReference>
<evidence type="ECO:0000256" key="10">
    <source>
        <dbReference type="SAM" id="Phobius"/>
    </source>
</evidence>
<dbReference type="PROSITE" id="PS00211">
    <property type="entry name" value="ABC_TRANSPORTER_1"/>
    <property type="match status" value="1"/>
</dbReference>
<evidence type="ECO:0000256" key="9">
    <source>
        <dbReference type="ARBA" id="ARBA00023136"/>
    </source>
</evidence>
<evidence type="ECO:0000259" key="12">
    <source>
        <dbReference type="PROSITE" id="PS50929"/>
    </source>
</evidence>
<comment type="caution">
    <text evidence="13">The sequence shown here is derived from an EMBL/GenBank/DDBJ whole genome shotgun (WGS) entry which is preliminary data.</text>
</comment>
<keyword evidence="6" id="KW-0378">Hydrolase</keyword>
<keyword evidence="2" id="KW-0813">Transport</keyword>
<accession>A0A0J6FRA9</accession>
<organism evidence="13 14">
    <name type="scientific">Guptibacillus hwajinpoensis</name>
    <dbReference type="NCBI Taxonomy" id="208199"/>
    <lineage>
        <taxon>Bacteria</taxon>
        <taxon>Bacillati</taxon>
        <taxon>Bacillota</taxon>
        <taxon>Bacilli</taxon>
        <taxon>Bacillales</taxon>
        <taxon>Guptibacillaceae</taxon>
        <taxon>Guptibacillus</taxon>
    </lineage>
</organism>
<evidence type="ECO:0000313" key="14">
    <source>
        <dbReference type="Proteomes" id="UP000035996"/>
    </source>
</evidence>
<dbReference type="Gene3D" id="3.40.50.300">
    <property type="entry name" value="P-loop containing nucleotide triphosphate hydrolases"/>
    <property type="match status" value="1"/>
</dbReference>
<dbReference type="PATRIC" id="fig|157733.3.peg.682"/>
<keyword evidence="5" id="KW-0547">Nucleotide-binding</keyword>
<dbReference type="InterPro" id="IPR017871">
    <property type="entry name" value="ABC_transporter-like_CS"/>
</dbReference>
<keyword evidence="7" id="KW-0067">ATP-binding</keyword>
<gene>
    <name evidence="13" type="ORF">AB986_13190</name>
</gene>
<keyword evidence="8 10" id="KW-1133">Transmembrane helix</keyword>
<evidence type="ECO:0000256" key="2">
    <source>
        <dbReference type="ARBA" id="ARBA00022448"/>
    </source>
</evidence>
<feature type="domain" description="ABC transporter" evidence="11">
    <location>
        <begin position="362"/>
        <end position="587"/>
    </location>
</feature>
<evidence type="ECO:0000256" key="3">
    <source>
        <dbReference type="ARBA" id="ARBA00022475"/>
    </source>
</evidence>
<dbReference type="GO" id="GO:0005886">
    <property type="term" value="C:plasma membrane"/>
    <property type="evidence" value="ECO:0007669"/>
    <property type="project" value="UniProtKB-SubCell"/>
</dbReference>
<dbReference type="PROSITE" id="PS50893">
    <property type="entry name" value="ABC_TRANSPORTER_2"/>
    <property type="match status" value="1"/>
</dbReference>
<dbReference type="Proteomes" id="UP000035996">
    <property type="component" value="Unassembled WGS sequence"/>
</dbReference>
<protein>
    <submittedName>
        <fullName evidence="13">ABC transporter</fullName>
    </submittedName>
</protein>
<dbReference type="GO" id="GO:0140359">
    <property type="term" value="F:ABC-type transporter activity"/>
    <property type="evidence" value="ECO:0007669"/>
    <property type="project" value="InterPro"/>
</dbReference>
<proteinExistence type="predicted"/>
<dbReference type="OrthoDB" id="9770415at2"/>
<keyword evidence="4 10" id="KW-0812">Transmembrane</keyword>
<evidence type="ECO:0000256" key="5">
    <source>
        <dbReference type="ARBA" id="ARBA00022741"/>
    </source>
</evidence>
<evidence type="ECO:0000313" key="13">
    <source>
        <dbReference type="EMBL" id="KMM36867.1"/>
    </source>
</evidence>
<dbReference type="GO" id="GO:0034040">
    <property type="term" value="F:ATPase-coupled lipid transmembrane transporter activity"/>
    <property type="evidence" value="ECO:0007669"/>
    <property type="project" value="TreeGrafter"/>
</dbReference>
<keyword evidence="9 10" id="KW-0472">Membrane</keyword>
<feature type="transmembrane region" description="Helical" evidence="10">
    <location>
        <begin position="179"/>
        <end position="198"/>
    </location>
</feature>
<feature type="transmembrane region" description="Helical" evidence="10">
    <location>
        <begin position="20"/>
        <end position="48"/>
    </location>
</feature>
<dbReference type="STRING" id="157733.AB986_13190"/>
<feature type="transmembrane region" description="Helical" evidence="10">
    <location>
        <begin position="291"/>
        <end position="308"/>
    </location>
</feature>
<dbReference type="RefSeq" id="WP_048311580.1">
    <property type="nucleotide sequence ID" value="NZ_CP119526.1"/>
</dbReference>
<feature type="transmembrane region" description="Helical" evidence="10">
    <location>
        <begin position="151"/>
        <end position="173"/>
    </location>
</feature>
<dbReference type="GO" id="GO:0016887">
    <property type="term" value="F:ATP hydrolysis activity"/>
    <property type="evidence" value="ECO:0007669"/>
    <property type="project" value="InterPro"/>
</dbReference>
<evidence type="ECO:0000256" key="6">
    <source>
        <dbReference type="ARBA" id="ARBA00022807"/>
    </source>
</evidence>
<dbReference type="SUPFAM" id="SSF90123">
    <property type="entry name" value="ABC transporter transmembrane region"/>
    <property type="match status" value="1"/>
</dbReference>
<name>A0A0J6FRA9_9BACL</name>
<sequence>MEKTIKKTMSLFEKQEKVKLLLLFFMMVVAALFETLGIGIIVPFVGIITNPESIHDIQFLAYIYDNFGFESLNSFIILIAMMFLSIFVLKNLYLLVFHYAQYKLIFNQELKLSEKLFESYLKKPYTFHLQRNSADLLRNITIEVPKLFQKFIISAFQLVTELLVAICILALLFLVAPVATITACVLLGASVFVFFKFFRTKILDLGKEQQQLTGSMIKWVKQGLGAGKEIRVTGRESFFVNAYSTQGKIIASNNRNIKLLEYVPRPFIETVLIVIVLITMVIIVYQNMGTSEIVSTLALFCMAAFRLLPSINRILSMMTAIRYNYPALSAVYEDLKNEGKQVSKQNPSFSNVQGEKTFTDNITLKNICYRYPNEEDLTINNVSFTIPIGDAVAFVGKSGAGKTTLVDIMLGLLAPEKGEVLIDGTNIKDQRSVIQQKIGYIPQSIFLCDDTIRNNVAFGINKDQITDEEVWRALDQAMLKDYVESLPAQLNTIVGERGVKLSGGQRQRIGIARALYQNPEILFMDEATSALDNGTEKEIMKAIDLLKGQKTLIIIAHRLSTIENCDTVIEMSRGEIFSVNPKVKKSVI</sequence>
<keyword evidence="6" id="KW-0645">Protease</keyword>
<dbReference type="InterPro" id="IPR036640">
    <property type="entry name" value="ABC1_TM_sf"/>
</dbReference>
<dbReference type="InterPro" id="IPR011527">
    <property type="entry name" value="ABC1_TM_dom"/>
</dbReference>
<keyword evidence="6" id="KW-0788">Thiol protease</keyword>
<dbReference type="GO" id="GO:0008234">
    <property type="term" value="F:cysteine-type peptidase activity"/>
    <property type="evidence" value="ECO:0007669"/>
    <property type="project" value="UniProtKB-KW"/>
</dbReference>
<dbReference type="Pfam" id="PF00005">
    <property type="entry name" value="ABC_tran"/>
    <property type="match status" value="1"/>
</dbReference>
<dbReference type="GO" id="GO:0005524">
    <property type="term" value="F:ATP binding"/>
    <property type="evidence" value="ECO:0007669"/>
    <property type="project" value="UniProtKB-KW"/>
</dbReference>